<accession>A0ABW1AGF3</accession>
<dbReference type="InterPro" id="IPR013107">
    <property type="entry name" value="Acyl-CoA_DH_C"/>
</dbReference>
<dbReference type="SUPFAM" id="SSF56645">
    <property type="entry name" value="Acyl-CoA dehydrogenase NM domain-like"/>
    <property type="match status" value="1"/>
</dbReference>
<feature type="domain" description="Acyl-CoA dehydrogenase C-terminal" evidence="2">
    <location>
        <begin position="238"/>
        <end position="367"/>
    </location>
</feature>
<sequence length="391" mass="41572">MSLAEAVRAAGPVLAAEDAAGARQRRLTDLAWKQLVDTGVLRALQPARWGGAELPLAEFLDAVVQIGRASPAAGWVTAVIGVHPWQIALFPEETQREIWGTDPDRAVASSYTPTGTVEPVDGGYRVSGRWSFSSGCLHADGVILGGIAGGRTWNGTPVPDFVSVILDRDQYTIEDTWHTAGLAATGSNDIVVDGAFVPARRAQSHVDYTYLLGTPLPGREVNSGPLYRLPWAVVFNAIIAAGALGAAQGFVDAWTEATRGRRSNYGGMLRDDPLVQLHAAENAYVVDAGLLKLRRVADELTAVAESGEWPDRALRARHRYDLARAAQDAGAAVTRLMRASSGRTAYTDHPLHRRFQDVTAAIGHAFLLADPLGQAAGALALGAENSPAVHL</sequence>
<dbReference type="SUPFAM" id="SSF47203">
    <property type="entry name" value="Acyl-CoA dehydrogenase C-terminal domain-like"/>
    <property type="match status" value="1"/>
</dbReference>
<dbReference type="GO" id="GO:0004497">
    <property type="term" value="F:monooxygenase activity"/>
    <property type="evidence" value="ECO:0007669"/>
    <property type="project" value="UniProtKB-KW"/>
</dbReference>
<dbReference type="Gene3D" id="2.40.110.10">
    <property type="entry name" value="Butyryl-CoA Dehydrogenase, subunit A, domain 2"/>
    <property type="match status" value="1"/>
</dbReference>
<dbReference type="InterPro" id="IPR009100">
    <property type="entry name" value="AcylCoA_DH/oxidase_NM_dom_sf"/>
</dbReference>
<evidence type="ECO:0000256" key="1">
    <source>
        <dbReference type="ARBA" id="ARBA00023002"/>
    </source>
</evidence>
<dbReference type="InterPro" id="IPR036250">
    <property type="entry name" value="AcylCo_DH-like_C"/>
</dbReference>
<dbReference type="PIRSF" id="PIRSF016578">
    <property type="entry name" value="HsaA"/>
    <property type="match status" value="1"/>
</dbReference>
<dbReference type="RefSeq" id="WP_378290928.1">
    <property type="nucleotide sequence ID" value="NZ_JBHSON010000118.1"/>
</dbReference>
<evidence type="ECO:0000259" key="2">
    <source>
        <dbReference type="Pfam" id="PF08028"/>
    </source>
</evidence>
<organism evidence="3 4">
    <name type="scientific">Actinomadura rugatobispora</name>
    <dbReference type="NCBI Taxonomy" id="1994"/>
    <lineage>
        <taxon>Bacteria</taxon>
        <taxon>Bacillati</taxon>
        <taxon>Actinomycetota</taxon>
        <taxon>Actinomycetes</taxon>
        <taxon>Streptosporangiales</taxon>
        <taxon>Thermomonosporaceae</taxon>
        <taxon>Actinomadura</taxon>
    </lineage>
</organism>
<dbReference type="Gene3D" id="1.20.140.10">
    <property type="entry name" value="Butyryl-CoA Dehydrogenase, subunit A, domain 3"/>
    <property type="match status" value="1"/>
</dbReference>
<gene>
    <name evidence="3" type="ORF">ACFPZN_49310</name>
</gene>
<dbReference type="Pfam" id="PF08028">
    <property type="entry name" value="Acyl-CoA_dh_2"/>
    <property type="match status" value="1"/>
</dbReference>
<dbReference type="InterPro" id="IPR037069">
    <property type="entry name" value="AcylCoA_DH/ox_N_sf"/>
</dbReference>
<evidence type="ECO:0000313" key="3">
    <source>
        <dbReference type="EMBL" id="MFC5753668.1"/>
    </source>
</evidence>
<dbReference type="Gene3D" id="1.10.540.10">
    <property type="entry name" value="Acyl-CoA dehydrogenase/oxidase, N-terminal domain"/>
    <property type="match status" value="1"/>
</dbReference>
<keyword evidence="3" id="KW-0503">Monooxygenase</keyword>
<dbReference type="Proteomes" id="UP001596074">
    <property type="component" value="Unassembled WGS sequence"/>
</dbReference>
<reference evidence="4" key="1">
    <citation type="journal article" date="2019" name="Int. J. Syst. Evol. Microbiol.">
        <title>The Global Catalogue of Microorganisms (GCM) 10K type strain sequencing project: providing services to taxonomists for standard genome sequencing and annotation.</title>
        <authorList>
            <consortium name="The Broad Institute Genomics Platform"/>
            <consortium name="The Broad Institute Genome Sequencing Center for Infectious Disease"/>
            <person name="Wu L."/>
            <person name="Ma J."/>
        </authorList>
    </citation>
    <scope>NUCLEOTIDE SEQUENCE [LARGE SCALE GENOMIC DNA]</scope>
    <source>
        <strain evidence="4">KCTC 42087</strain>
    </source>
</reference>
<comment type="caution">
    <text evidence="3">The sequence shown here is derived from an EMBL/GenBank/DDBJ whole genome shotgun (WGS) entry which is preliminary data.</text>
</comment>
<dbReference type="InterPro" id="IPR046373">
    <property type="entry name" value="Acyl-CoA_Oxase/DH_mid-dom_sf"/>
</dbReference>
<protein>
    <submittedName>
        <fullName evidence="3">Flavin-dependent monooxygenase</fullName>
    </submittedName>
</protein>
<evidence type="ECO:0000313" key="4">
    <source>
        <dbReference type="Proteomes" id="UP001596074"/>
    </source>
</evidence>
<proteinExistence type="predicted"/>
<dbReference type="EMBL" id="JBHSON010000118">
    <property type="protein sequence ID" value="MFC5753668.1"/>
    <property type="molecule type" value="Genomic_DNA"/>
</dbReference>
<keyword evidence="4" id="KW-1185">Reference proteome</keyword>
<keyword evidence="1" id="KW-0560">Oxidoreductase</keyword>
<name>A0ABW1AGF3_9ACTN</name>